<dbReference type="PANTHER" id="PTHR21600:SF87">
    <property type="entry name" value="RNA PSEUDOURIDYLATE SYNTHASE DOMAIN-CONTAINING PROTEIN 1"/>
    <property type="match status" value="1"/>
</dbReference>
<dbReference type="InterPro" id="IPR006508">
    <property type="entry name" value="PsdUridine_synth_RluA-like"/>
</dbReference>
<dbReference type="InterPro" id="IPR006145">
    <property type="entry name" value="PsdUridine_synth_RsuA/RluA"/>
</dbReference>
<sequence length="226" mass="25532">MYIDVLLDHPDFVIINKPANIAVQNENDRLGILPSICQQLQVSKLWLVHRLDKVTSGILILAKHAQAAAIFGQLFENKQVEKYYLAIASKKPKKKQGSIKGGMHKVRDGKWILNSNNQNLAITQFFSYGVLANIRLFLVKPLTGKTHQIRVALKSLASPILGDELYKGETSDRTYLHAYAVKFCYQQQEILVTCKPNFGEHFISIEMSDFLNKLASPTALPWPKVK</sequence>
<comment type="similarity">
    <text evidence="1">Belongs to the pseudouridine synthase RluA family.</text>
</comment>
<dbReference type="SUPFAM" id="SSF55120">
    <property type="entry name" value="Pseudouridine synthase"/>
    <property type="match status" value="1"/>
</dbReference>
<dbReference type="PROSITE" id="PS01129">
    <property type="entry name" value="PSI_RLU"/>
    <property type="match status" value="1"/>
</dbReference>
<dbReference type="Gene3D" id="3.30.2350.10">
    <property type="entry name" value="Pseudouridine synthase"/>
    <property type="match status" value="1"/>
</dbReference>
<proteinExistence type="inferred from homology"/>
<feature type="domain" description="Pseudouridine synthase RsuA/RluA-like" evidence="2">
    <location>
        <begin position="11"/>
        <end position="154"/>
    </location>
</feature>
<comment type="caution">
    <text evidence="3">The sequence shown here is derived from an EMBL/GenBank/DDBJ whole genome shotgun (WGS) entry which is preliminary data.</text>
</comment>
<dbReference type="NCBIfam" id="TIGR01621">
    <property type="entry name" value="RluA-like"/>
    <property type="match status" value="1"/>
</dbReference>
<organism evidence="3 4">
    <name type="scientific">Paraglaciecola algarum</name>
    <dbReference type="NCBI Taxonomy" id="3050085"/>
    <lineage>
        <taxon>Bacteria</taxon>
        <taxon>Pseudomonadati</taxon>
        <taxon>Pseudomonadota</taxon>
        <taxon>Gammaproteobacteria</taxon>
        <taxon>Alteromonadales</taxon>
        <taxon>Alteromonadaceae</taxon>
        <taxon>Paraglaciecola</taxon>
    </lineage>
</organism>
<dbReference type="InterPro" id="IPR050188">
    <property type="entry name" value="RluA_PseudoU_synthase"/>
</dbReference>
<keyword evidence="4" id="KW-1185">Reference proteome</keyword>
<dbReference type="EMBL" id="JAKGAS010000020">
    <property type="protein sequence ID" value="MCF2950435.1"/>
    <property type="molecule type" value="Genomic_DNA"/>
</dbReference>
<evidence type="ECO:0000256" key="1">
    <source>
        <dbReference type="ARBA" id="ARBA00010876"/>
    </source>
</evidence>
<name>A0ABS9DBU3_9ALTE</name>
<dbReference type="PANTHER" id="PTHR21600">
    <property type="entry name" value="MITOCHONDRIAL RNA PSEUDOURIDINE SYNTHASE"/>
    <property type="match status" value="1"/>
</dbReference>
<dbReference type="Pfam" id="PF00849">
    <property type="entry name" value="PseudoU_synth_2"/>
    <property type="match status" value="1"/>
</dbReference>
<accession>A0ABS9DBU3</accession>
<dbReference type="Proteomes" id="UP001521137">
    <property type="component" value="Unassembled WGS sequence"/>
</dbReference>
<gene>
    <name evidence="3" type="ORF">L0668_20160</name>
</gene>
<evidence type="ECO:0000313" key="4">
    <source>
        <dbReference type="Proteomes" id="UP001521137"/>
    </source>
</evidence>
<dbReference type="RefSeq" id="WP_235314537.1">
    <property type="nucleotide sequence ID" value="NZ_JAKGAS010000020.1"/>
</dbReference>
<protein>
    <submittedName>
        <fullName evidence="3">TIGR01621 family pseudouridine synthase</fullName>
    </submittedName>
</protein>
<reference evidence="3 4" key="1">
    <citation type="submission" date="2022-01" db="EMBL/GenBank/DDBJ databases">
        <title>Paraglaciecola sp. G1-23.</title>
        <authorList>
            <person name="Jin M.S."/>
            <person name="Han D.M."/>
            <person name="Kim H.M."/>
            <person name="Jeon C.O."/>
        </authorList>
    </citation>
    <scope>NUCLEOTIDE SEQUENCE [LARGE SCALE GENOMIC DNA]</scope>
    <source>
        <strain evidence="3 4">G1-23</strain>
    </source>
</reference>
<dbReference type="InterPro" id="IPR020103">
    <property type="entry name" value="PsdUridine_synth_cat_dom_sf"/>
</dbReference>
<dbReference type="CDD" id="cd02869">
    <property type="entry name" value="PseudoU_synth_RluA_like"/>
    <property type="match status" value="1"/>
</dbReference>
<dbReference type="InterPro" id="IPR006224">
    <property type="entry name" value="PsdUridine_synth_RluA-like_CS"/>
</dbReference>
<evidence type="ECO:0000259" key="2">
    <source>
        <dbReference type="Pfam" id="PF00849"/>
    </source>
</evidence>
<evidence type="ECO:0000313" key="3">
    <source>
        <dbReference type="EMBL" id="MCF2950435.1"/>
    </source>
</evidence>